<evidence type="ECO:0000313" key="10">
    <source>
        <dbReference type="EMBL" id="KAJ5179274.1"/>
    </source>
</evidence>
<dbReference type="Proteomes" id="UP001146351">
    <property type="component" value="Unassembled WGS sequence"/>
</dbReference>
<dbReference type="EMBL" id="JAPQKO010000002">
    <property type="protein sequence ID" value="KAJ5179274.1"/>
    <property type="molecule type" value="Genomic_DNA"/>
</dbReference>
<evidence type="ECO:0000256" key="2">
    <source>
        <dbReference type="ARBA" id="ARBA00004749"/>
    </source>
</evidence>
<evidence type="ECO:0000256" key="6">
    <source>
        <dbReference type="ARBA" id="ARBA00023121"/>
    </source>
</evidence>
<proteinExistence type="inferred from homology"/>
<dbReference type="NCBIfam" id="TIGR02396">
    <property type="entry name" value="diverge_rpsU"/>
    <property type="match status" value="1"/>
</dbReference>
<keyword evidence="7 8" id="KW-0496">Mitochondrion</keyword>
<comment type="subcellular location">
    <subcellularLocation>
        <location evidence="1 8">Mitochondrion</location>
    </subcellularLocation>
</comment>
<evidence type="ECO:0000256" key="1">
    <source>
        <dbReference type="ARBA" id="ARBA00004173"/>
    </source>
</evidence>
<keyword evidence="4 8" id="KW-0831">Ubiquinone biosynthesis</keyword>
<dbReference type="InterPro" id="IPR013718">
    <property type="entry name" value="COQ9_C"/>
</dbReference>
<keyword evidence="5" id="KW-0809">Transit peptide</keyword>
<keyword evidence="6 8" id="KW-0446">Lipid-binding</keyword>
<evidence type="ECO:0000259" key="9">
    <source>
        <dbReference type="Pfam" id="PF08511"/>
    </source>
</evidence>
<name>A0A9W9LW27_9EURO</name>
<sequence>MASLARLSPFPRRIISAVPSVRSTSISIHNVASRPSTRGLRPASPFTTAHIRPYHSDLHPRLPDHEYTNSQTAILAAALRHVPVHGFTPASLTLGARDAGFLDVSVQLLPRGEFDLILFWLASRRGLLRGKVEEGALLQRIAAERGREAHELTVEEKTKILILERLRMNGEIKGHWQDALAQMSLLSHIPISLTELHALSNDIMSLAGDSSVDASWYSRRLAVSAIYASAEVVMTRDPTPDLAETATFVERRFEDRDALALKCTAVGQCASFWGNTLVGVGRSWGLKV</sequence>
<evidence type="ECO:0000313" key="11">
    <source>
        <dbReference type="Proteomes" id="UP001146351"/>
    </source>
</evidence>
<evidence type="ECO:0000256" key="4">
    <source>
        <dbReference type="ARBA" id="ARBA00022688"/>
    </source>
</evidence>
<comment type="similarity">
    <text evidence="3 8">Belongs to the COQ9 family.</text>
</comment>
<dbReference type="GO" id="GO:0008289">
    <property type="term" value="F:lipid binding"/>
    <property type="evidence" value="ECO:0007669"/>
    <property type="project" value="UniProtKB-UniRule"/>
</dbReference>
<feature type="domain" description="COQ9 C-terminal" evidence="9">
    <location>
        <begin position="190"/>
        <end position="258"/>
    </location>
</feature>
<dbReference type="FunFam" id="1.10.357.10:FF:000004">
    <property type="entry name" value="Ubiquinone biosynthesis protein COQ9, mitochondrial"/>
    <property type="match status" value="1"/>
</dbReference>
<dbReference type="GO" id="GO:0005743">
    <property type="term" value="C:mitochondrial inner membrane"/>
    <property type="evidence" value="ECO:0007669"/>
    <property type="project" value="TreeGrafter"/>
</dbReference>
<reference evidence="10" key="2">
    <citation type="journal article" date="2023" name="IMA Fungus">
        <title>Comparative genomic study of the Penicillium genus elucidates a diverse pangenome and 15 lateral gene transfer events.</title>
        <authorList>
            <person name="Petersen C."/>
            <person name="Sorensen T."/>
            <person name="Nielsen M.R."/>
            <person name="Sondergaard T.E."/>
            <person name="Sorensen J.L."/>
            <person name="Fitzpatrick D.A."/>
            <person name="Frisvad J.C."/>
            <person name="Nielsen K.L."/>
        </authorList>
    </citation>
    <scope>NUCLEOTIDE SEQUENCE</scope>
    <source>
        <strain evidence="10">IBT 21917</strain>
    </source>
</reference>
<protein>
    <recommendedName>
        <fullName evidence="8">Ubiquinone biosynthesis protein</fullName>
    </recommendedName>
</protein>
<keyword evidence="11" id="KW-1185">Reference proteome</keyword>
<evidence type="ECO:0000256" key="5">
    <source>
        <dbReference type="ARBA" id="ARBA00022946"/>
    </source>
</evidence>
<accession>A0A9W9LW27</accession>
<reference evidence="10" key="1">
    <citation type="submission" date="2022-11" db="EMBL/GenBank/DDBJ databases">
        <authorList>
            <person name="Petersen C."/>
        </authorList>
    </citation>
    <scope>NUCLEOTIDE SEQUENCE</scope>
    <source>
        <strain evidence="10">IBT 21917</strain>
    </source>
</reference>
<dbReference type="Gene3D" id="1.10.357.10">
    <property type="entry name" value="Tetracycline Repressor, domain 2"/>
    <property type="match status" value="1"/>
</dbReference>
<dbReference type="GO" id="GO:0006744">
    <property type="term" value="P:ubiquinone biosynthetic process"/>
    <property type="evidence" value="ECO:0007669"/>
    <property type="project" value="UniProtKB-UniRule"/>
</dbReference>
<comment type="function">
    <text evidence="8">Membrane-associated protein that warps the membrane surface to access and bind aromatic isoprenes with high specificity, including ubiquinone (CoQ) isoprene intermediates and presents them directly to Coq7, therefore facilitating the Coq7-mediated hydroxylase step. Participates in the biosynthesis of coenzyme Q, also named ubiquinone, an essential lipid-soluble electron transporter for aerobic cellular respiration.</text>
</comment>
<organism evidence="10 11">
    <name type="scientific">Penicillium capsulatum</name>
    <dbReference type="NCBI Taxonomy" id="69766"/>
    <lineage>
        <taxon>Eukaryota</taxon>
        <taxon>Fungi</taxon>
        <taxon>Dikarya</taxon>
        <taxon>Ascomycota</taxon>
        <taxon>Pezizomycotina</taxon>
        <taxon>Eurotiomycetes</taxon>
        <taxon>Eurotiomycetidae</taxon>
        <taxon>Eurotiales</taxon>
        <taxon>Aspergillaceae</taxon>
        <taxon>Penicillium</taxon>
    </lineage>
</organism>
<dbReference type="InterPro" id="IPR012762">
    <property type="entry name" value="Ubiq_biosynth_COQ9"/>
</dbReference>
<comment type="pathway">
    <text evidence="2 8">Cofactor biosynthesis; ubiquinone biosynthesis.</text>
</comment>
<gene>
    <name evidence="10" type="ORF">N7492_002484</name>
</gene>
<dbReference type="OrthoDB" id="619536at2759"/>
<dbReference type="PANTHER" id="PTHR21427:SF19">
    <property type="entry name" value="UBIQUINONE BIOSYNTHESIS PROTEIN COQ9, MITOCHONDRIAL"/>
    <property type="match status" value="1"/>
</dbReference>
<dbReference type="AlphaFoldDB" id="A0A9W9LW27"/>
<dbReference type="Pfam" id="PF08511">
    <property type="entry name" value="COQ9"/>
    <property type="match status" value="1"/>
</dbReference>
<dbReference type="PANTHER" id="PTHR21427">
    <property type="entry name" value="UBIQUINONE BIOSYNTHESIS PROTEIN COQ9, MITOCHONDRIAL"/>
    <property type="match status" value="1"/>
</dbReference>
<evidence type="ECO:0000256" key="7">
    <source>
        <dbReference type="ARBA" id="ARBA00023128"/>
    </source>
</evidence>
<evidence type="ECO:0000256" key="8">
    <source>
        <dbReference type="RuleBase" id="RU366063"/>
    </source>
</evidence>
<evidence type="ECO:0000256" key="3">
    <source>
        <dbReference type="ARBA" id="ARBA00010766"/>
    </source>
</evidence>
<comment type="caution">
    <text evidence="10">The sequence shown here is derived from an EMBL/GenBank/DDBJ whole genome shotgun (WGS) entry which is preliminary data.</text>
</comment>